<keyword evidence="2" id="KW-0472">Membrane</keyword>
<sequence length="425" mass="44573">MPSTVSFTGDELSVAPGETVTCEVTVTNTGQLVDRFTFAVVGAPAVWSAVEPEAANLMPGTSATITLTFSPPRAPEAVSGAHHFGVRAESREDPEGSTVEEGTLTIEPFSRIVSELVPIKRRARRKAKYRLAVDNLGNTDTVVEVFAEDPAGDLVLHADPAFARTAPGTATFFTVKALPRKRFLRGQPRILPFRVFTKAADEDPRAEDAILEQEQLVPKWLLPALVALVALLGAAIAFWFAVLKPAVVSVATEQARQQVDRAEGAAVRAADSAKVANAAAQEANGGTGAGKPPANPAGATASRPPATTPAAGADPLSFRLQAEANPVTDGSFKEFTYQVPDGKVLDIGDLVLQNPRGDTGIMRIVLGRDVVLETGLANFRDLDYHYLDPLRATAGAPVVVSVSCTTPGAGATQCTPSVSFSGKLG</sequence>
<dbReference type="GO" id="GO:0005975">
    <property type="term" value="P:carbohydrate metabolic process"/>
    <property type="evidence" value="ECO:0007669"/>
    <property type="project" value="UniProtKB-ARBA"/>
</dbReference>
<feature type="region of interest" description="Disordered" evidence="1">
    <location>
        <begin position="278"/>
        <end position="313"/>
    </location>
</feature>
<protein>
    <recommendedName>
        <fullName evidence="5">Hydrolytic protein</fullName>
    </recommendedName>
</protein>
<comment type="caution">
    <text evidence="3">The sequence shown here is derived from an EMBL/GenBank/DDBJ whole genome shotgun (WGS) entry which is preliminary data.</text>
</comment>
<dbReference type="RefSeq" id="WP_257924397.1">
    <property type="nucleotide sequence ID" value="NZ_JAMXQV010000021.1"/>
</dbReference>
<evidence type="ECO:0000313" key="4">
    <source>
        <dbReference type="Proteomes" id="UP001144096"/>
    </source>
</evidence>
<dbReference type="InterPro" id="IPR013783">
    <property type="entry name" value="Ig-like_fold"/>
</dbReference>
<gene>
    <name evidence="3" type="ORF">M8542_33905</name>
</gene>
<dbReference type="AlphaFoldDB" id="A0A9X2NID4"/>
<feature type="transmembrane region" description="Helical" evidence="2">
    <location>
        <begin position="220"/>
        <end position="242"/>
    </location>
</feature>
<evidence type="ECO:0000256" key="1">
    <source>
        <dbReference type="SAM" id="MobiDB-lite"/>
    </source>
</evidence>
<keyword evidence="4" id="KW-1185">Reference proteome</keyword>
<evidence type="ECO:0008006" key="5">
    <source>
        <dbReference type="Google" id="ProtNLM"/>
    </source>
</evidence>
<name>A0A9X2NID4_9PSEU</name>
<proteinExistence type="predicted"/>
<keyword evidence="2" id="KW-0812">Transmembrane</keyword>
<keyword evidence="2" id="KW-1133">Transmembrane helix</keyword>
<evidence type="ECO:0000313" key="3">
    <source>
        <dbReference type="EMBL" id="MCR6487833.1"/>
    </source>
</evidence>
<evidence type="ECO:0000256" key="2">
    <source>
        <dbReference type="SAM" id="Phobius"/>
    </source>
</evidence>
<accession>A0A9X2NID4</accession>
<dbReference type="Gene3D" id="2.60.40.10">
    <property type="entry name" value="Immunoglobulins"/>
    <property type="match status" value="1"/>
</dbReference>
<dbReference type="EMBL" id="JAMXQV010000021">
    <property type="protein sequence ID" value="MCR6487833.1"/>
    <property type="molecule type" value="Genomic_DNA"/>
</dbReference>
<reference evidence="3" key="1">
    <citation type="submission" date="2022-06" db="EMBL/GenBank/DDBJ databases">
        <title>Amycolatopsis iheyaensis sp. nov., a new species of the genus Amycolatopsis isolated from soil in Iheya island, Japan.</title>
        <authorList>
            <person name="Ngamcharungchit C."/>
            <person name="Kanto H."/>
            <person name="Take A."/>
            <person name="Intra B."/>
            <person name="Matsumoto A."/>
            <person name="Panbangred W."/>
            <person name="Inahashi Y."/>
        </authorList>
    </citation>
    <scope>NUCLEOTIDE SEQUENCE</scope>
    <source>
        <strain evidence="3">OK19-0408</strain>
    </source>
</reference>
<organism evidence="3 4">
    <name type="scientific">Amycolatopsis iheyensis</name>
    <dbReference type="NCBI Taxonomy" id="2945988"/>
    <lineage>
        <taxon>Bacteria</taxon>
        <taxon>Bacillati</taxon>
        <taxon>Actinomycetota</taxon>
        <taxon>Actinomycetes</taxon>
        <taxon>Pseudonocardiales</taxon>
        <taxon>Pseudonocardiaceae</taxon>
        <taxon>Amycolatopsis</taxon>
    </lineage>
</organism>
<dbReference type="Proteomes" id="UP001144096">
    <property type="component" value="Unassembled WGS sequence"/>
</dbReference>